<dbReference type="Gene3D" id="1.10.390.10">
    <property type="entry name" value="Neutral Protease Domain 2"/>
    <property type="match status" value="1"/>
</dbReference>
<evidence type="ECO:0000256" key="6">
    <source>
        <dbReference type="ARBA" id="ARBA00022833"/>
    </source>
</evidence>
<evidence type="ECO:0000313" key="15">
    <source>
        <dbReference type="Proteomes" id="UP000092651"/>
    </source>
</evidence>
<evidence type="ECO:0000256" key="7">
    <source>
        <dbReference type="ARBA" id="ARBA00023049"/>
    </source>
</evidence>
<evidence type="ECO:0000259" key="12">
    <source>
        <dbReference type="Pfam" id="PF07504"/>
    </source>
</evidence>
<reference evidence="14 15" key="1">
    <citation type="submission" date="2016-07" db="EMBL/GenBank/DDBJ databases">
        <authorList>
            <person name="Jeong J.-J."/>
            <person name="Kim D.W."/>
            <person name="Sang M.K."/>
            <person name="Choi I.-G."/>
            <person name="Kim K.D."/>
        </authorList>
    </citation>
    <scope>NUCLEOTIDE SEQUENCE [LARGE SCALE GENOMIC DNA]</scope>
    <source>
        <strain evidence="14 15">UTM-3</strain>
    </source>
</reference>
<comment type="similarity">
    <text evidence="1">Belongs to the peptidase M4 family.</text>
</comment>
<dbReference type="PRINTS" id="PR00730">
    <property type="entry name" value="THERMOLYSIN"/>
</dbReference>
<accession>A0A1B8ZH77</accession>
<dbReference type="GO" id="GO:0006508">
    <property type="term" value="P:proteolysis"/>
    <property type="evidence" value="ECO:0007669"/>
    <property type="project" value="UniProtKB-KW"/>
</dbReference>
<feature type="active site" description="Proton donor" evidence="8">
    <location>
        <position position="522"/>
    </location>
</feature>
<feature type="domain" description="Secretion system C-terminal sorting" evidence="13">
    <location>
        <begin position="633"/>
        <end position="693"/>
    </location>
</feature>
<dbReference type="EMBL" id="MAYH01000034">
    <property type="protein sequence ID" value="OCA70963.1"/>
    <property type="molecule type" value="Genomic_DNA"/>
</dbReference>
<dbReference type="OrthoDB" id="291295at2"/>
<evidence type="ECO:0000259" key="10">
    <source>
        <dbReference type="Pfam" id="PF01447"/>
    </source>
</evidence>
<feature type="domain" description="Peptidase M4 C-terminal" evidence="11">
    <location>
        <begin position="436"/>
        <end position="611"/>
    </location>
</feature>
<dbReference type="AlphaFoldDB" id="A0A1B8ZH77"/>
<dbReference type="InterPro" id="IPR001570">
    <property type="entry name" value="Peptidase_M4_C_domain"/>
</dbReference>
<dbReference type="Proteomes" id="UP000092651">
    <property type="component" value="Unassembled WGS sequence"/>
</dbReference>
<dbReference type="PANTHER" id="PTHR33794:SF1">
    <property type="entry name" value="BACILLOLYSIN"/>
    <property type="match status" value="1"/>
</dbReference>
<evidence type="ECO:0000256" key="5">
    <source>
        <dbReference type="ARBA" id="ARBA00022801"/>
    </source>
</evidence>
<keyword evidence="5" id="KW-0378">Hydrolase</keyword>
<evidence type="ECO:0000313" key="14">
    <source>
        <dbReference type="EMBL" id="OCA70963.1"/>
    </source>
</evidence>
<dbReference type="InterPro" id="IPR013856">
    <property type="entry name" value="Peptidase_M4_domain"/>
</dbReference>
<dbReference type="RefSeq" id="WP_065395361.1">
    <property type="nucleotide sequence ID" value="NZ_MAYH01000034.1"/>
</dbReference>
<dbReference type="Gene3D" id="3.10.450.490">
    <property type="match status" value="1"/>
</dbReference>
<dbReference type="InterPro" id="IPR050728">
    <property type="entry name" value="Zinc_Metalloprotease_M4"/>
</dbReference>
<dbReference type="PANTHER" id="PTHR33794">
    <property type="entry name" value="BACILLOLYSIN"/>
    <property type="match status" value="1"/>
</dbReference>
<keyword evidence="2" id="KW-0645">Protease</keyword>
<feature type="chain" id="PRO_5008620701" description="Neutral metalloproteinase" evidence="9">
    <location>
        <begin position="20"/>
        <end position="701"/>
    </location>
</feature>
<dbReference type="InterPro" id="IPR011096">
    <property type="entry name" value="FTP_domain"/>
</dbReference>
<keyword evidence="6" id="KW-0862">Zinc</keyword>
<name>A0A1B8ZH77_9FLAO</name>
<comment type="caution">
    <text evidence="14">The sequence shown here is derived from an EMBL/GenBank/DDBJ whole genome shotgun (WGS) entry which is preliminary data.</text>
</comment>
<evidence type="ECO:0000256" key="4">
    <source>
        <dbReference type="ARBA" id="ARBA00022729"/>
    </source>
</evidence>
<sequence>MKKQLFLGVALTLSSLGTAQNYLGSEYVETKKVNEKGMIKFISFKSEVNVSVRNAENILKQITQVKGSFNTLKKVKSETDLWGSQHDFYKQYFNEVEVAHKMYVVHSKNGTITSMNGNVSNIEIPFTLSSLKTPEEIYKIGLAQLGNNYSTPDEFKGIIPKSSLVVLSKDISGTSDRYAYTFAMVSSKPGDLERVYMDAVTGKILKKEGLLKTHQAKNTVFNKEQTSYIDHLKDLKRTSEIISAETPAPFFTAGTADTRYSGQRSIETLQTTNGYELNDESRFVKTLNYTGGEVLSAIIATVFLGGPDAAEALTTKYVDADNNWTTAEYASTKDDGALETHWAFSQVYDFFKNEYDRNGFDNQNSQVRSFIHPTINGTPYNASWVSLSTIDASLSGGYMFIGNGGQPNSSTNWDIVTGLDVDAHEFGHGVDSAFGNLVYERESGALDEGFADIWGATVEAKMAPEKQRWIMGEDFVLSQPDGIRSFENPKLFNQPDTYMGQHWKDTSANCTPDTNNDKCGVHTNSGVLNHWYYLLVEGGSGTNDNGYAYSVSGIGIKKAADLVYSTQQNYVQSQSVYADVKDFTIQESGILYGVNSAEVNAVKAAWCAVGVTTGEECANLSISETKNVPLFSIYPNPVSNELTIISSAKNAGKLKYKITNVVGQLIQEGNVIDSKVNVSILQKGNYIISIDGIGNYKFIKN</sequence>
<dbReference type="Pfam" id="PF07504">
    <property type="entry name" value="FTP"/>
    <property type="match status" value="1"/>
</dbReference>
<dbReference type="InterPro" id="IPR023612">
    <property type="entry name" value="Peptidase_M4"/>
</dbReference>
<proteinExistence type="inferred from homology"/>
<dbReference type="Pfam" id="PF01447">
    <property type="entry name" value="Peptidase_M4"/>
    <property type="match status" value="1"/>
</dbReference>
<feature type="domain" description="Peptidase M4" evidence="10">
    <location>
        <begin position="254"/>
        <end position="430"/>
    </location>
</feature>
<evidence type="ECO:0000256" key="3">
    <source>
        <dbReference type="ARBA" id="ARBA00022723"/>
    </source>
</evidence>
<evidence type="ECO:0000256" key="2">
    <source>
        <dbReference type="ARBA" id="ARBA00022670"/>
    </source>
</evidence>
<dbReference type="InterPro" id="IPR027268">
    <property type="entry name" value="Peptidase_M4/M1_CTD_sf"/>
</dbReference>
<evidence type="ECO:0000256" key="9">
    <source>
        <dbReference type="SAM" id="SignalP"/>
    </source>
</evidence>
<dbReference type="SUPFAM" id="SSF55486">
    <property type="entry name" value="Metalloproteases ('zincins'), catalytic domain"/>
    <property type="match status" value="1"/>
</dbReference>
<keyword evidence="7" id="KW-0482">Metalloprotease</keyword>
<evidence type="ECO:0008006" key="16">
    <source>
        <dbReference type="Google" id="ProtNLM"/>
    </source>
</evidence>
<dbReference type="InterPro" id="IPR026444">
    <property type="entry name" value="Secre_tail"/>
</dbReference>
<dbReference type="Pfam" id="PF02868">
    <property type="entry name" value="Peptidase_M4_C"/>
    <property type="match status" value="1"/>
</dbReference>
<feature type="active site" evidence="8">
    <location>
        <position position="425"/>
    </location>
</feature>
<dbReference type="NCBIfam" id="TIGR04183">
    <property type="entry name" value="Por_Secre_tail"/>
    <property type="match status" value="1"/>
</dbReference>
<dbReference type="Pfam" id="PF18962">
    <property type="entry name" value="Por_Secre_tail"/>
    <property type="match status" value="1"/>
</dbReference>
<dbReference type="GO" id="GO:0046872">
    <property type="term" value="F:metal ion binding"/>
    <property type="evidence" value="ECO:0007669"/>
    <property type="project" value="UniProtKB-KW"/>
</dbReference>
<dbReference type="Gene3D" id="3.10.170.10">
    <property type="match status" value="1"/>
</dbReference>
<protein>
    <recommendedName>
        <fullName evidence="16">Neutral metalloproteinase</fullName>
    </recommendedName>
</protein>
<keyword evidence="4 9" id="KW-0732">Signal</keyword>
<keyword evidence="15" id="KW-1185">Reference proteome</keyword>
<evidence type="ECO:0000256" key="1">
    <source>
        <dbReference type="ARBA" id="ARBA00009388"/>
    </source>
</evidence>
<evidence type="ECO:0000256" key="8">
    <source>
        <dbReference type="PIRSR" id="PIRSR623612-1"/>
    </source>
</evidence>
<organism evidence="14 15">
    <name type="scientific">Chryseobacterium artocarpi</name>
    <dbReference type="NCBI Taxonomy" id="1414727"/>
    <lineage>
        <taxon>Bacteria</taxon>
        <taxon>Pseudomonadati</taxon>
        <taxon>Bacteroidota</taxon>
        <taxon>Flavobacteriia</taxon>
        <taxon>Flavobacteriales</taxon>
        <taxon>Weeksellaceae</taxon>
        <taxon>Chryseobacterium group</taxon>
        <taxon>Chryseobacterium</taxon>
    </lineage>
</organism>
<evidence type="ECO:0000259" key="11">
    <source>
        <dbReference type="Pfam" id="PF02868"/>
    </source>
</evidence>
<feature type="domain" description="FTP" evidence="12">
    <location>
        <begin position="71"/>
        <end position="119"/>
    </location>
</feature>
<evidence type="ECO:0000259" key="13">
    <source>
        <dbReference type="Pfam" id="PF18962"/>
    </source>
</evidence>
<gene>
    <name evidence="14" type="ORF">BBI01_13640</name>
</gene>
<keyword evidence="3" id="KW-0479">Metal-binding</keyword>
<dbReference type="CDD" id="cd09597">
    <property type="entry name" value="M4_TLP"/>
    <property type="match status" value="1"/>
</dbReference>
<dbReference type="GO" id="GO:0004222">
    <property type="term" value="F:metalloendopeptidase activity"/>
    <property type="evidence" value="ECO:0007669"/>
    <property type="project" value="InterPro"/>
</dbReference>
<feature type="signal peptide" evidence="9">
    <location>
        <begin position="1"/>
        <end position="19"/>
    </location>
</feature>